<reference evidence="1 2" key="1">
    <citation type="submission" date="2020-08" db="EMBL/GenBank/DDBJ databases">
        <title>Genomic Encyclopedia of Type Strains, Phase IV (KMG-IV): sequencing the most valuable type-strain genomes for metagenomic binning, comparative biology and taxonomic classification.</title>
        <authorList>
            <person name="Goeker M."/>
        </authorList>
    </citation>
    <scope>NUCLEOTIDE SEQUENCE [LARGE SCALE GENOMIC DNA]</scope>
    <source>
        <strain evidence="1 2">YIM 65646</strain>
    </source>
</reference>
<protein>
    <recommendedName>
        <fullName evidence="3">HAD family phosphatase</fullName>
    </recommendedName>
</protein>
<dbReference type="Gene3D" id="3.30.1240.10">
    <property type="match status" value="1"/>
</dbReference>
<evidence type="ECO:0008006" key="3">
    <source>
        <dbReference type="Google" id="ProtNLM"/>
    </source>
</evidence>
<sequence length="270" mass="28039">MPGLVAVDIDGTVLRHEPGSLPSGAVVGSLRAVLDAGVPVVVATARAECEARRVVAALGLTEGLHVYSHGGLVRDLADGRDVHRGHFDPRAAVEGFLAADPSATFIVEHDEGGWLTCENYVRGFPTTWRERLPHAELSATRTVMLGVRVACDGTYGPTGRCPHALAAVDRVGLDPKRYRTDVGVGGWLAVLAAETTKASGLARVAAAYGVEAADVVAFGDSGNDLPMFAWAGHAVAMGQALDDVKAAADEVAPTVEEDGVAVVLGRWFGG</sequence>
<dbReference type="EMBL" id="JACHGT010000016">
    <property type="protein sequence ID" value="MBB6038279.1"/>
    <property type="molecule type" value="Genomic_DNA"/>
</dbReference>
<proteinExistence type="predicted"/>
<dbReference type="RefSeq" id="WP_184791080.1">
    <property type="nucleotide sequence ID" value="NZ_BONT01000008.1"/>
</dbReference>
<dbReference type="Gene3D" id="3.40.50.1000">
    <property type="entry name" value="HAD superfamily/HAD-like"/>
    <property type="match status" value="1"/>
</dbReference>
<dbReference type="Pfam" id="PF08282">
    <property type="entry name" value="Hydrolase_3"/>
    <property type="match status" value="2"/>
</dbReference>
<dbReference type="InterPro" id="IPR023214">
    <property type="entry name" value="HAD_sf"/>
</dbReference>
<gene>
    <name evidence="1" type="ORF">HNR73_006162</name>
</gene>
<accession>A0A841G0S2</accession>
<comment type="caution">
    <text evidence="1">The sequence shown here is derived from an EMBL/GenBank/DDBJ whole genome shotgun (WGS) entry which is preliminary data.</text>
</comment>
<name>A0A841G0S2_9ACTN</name>
<dbReference type="AlphaFoldDB" id="A0A841G0S2"/>
<dbReference type="GO" id="GO:0005829">
    <property type="term" value="C:cytosol"/>
    <property type="evidence" value="ECO:0007669"/>
    <property type="project" value="TreeGrafter"/>
</dbReference>
<dbReference type="GO" id="GO:0000287">
    <property type="term" value="F:magnesium ion binding"/>
    <property type="evidence" value="ECO:0007669"/>
    <property type="project" value="TreeGrafter"/>
</dbReference>
<dbReference type="GO" id="GO:0016791">
    <property type="term" value="F:phosphatase activity"/>
    <property type="evidence" value="ECO:0007669"/>
    <property type="project" value="TreeGrafter"/>
</dbReference>
<organism evidence="1 2">
    <name type="scientific">Phytomonospora endophytica</name>
    <dbReference type="NCBI Taxonomy" id="714109"/>
    <lineage>
        <taxon>Bacteria</taxon>
        <taxon>Bacillati</taxon>
        <taxon>Actinomycetota</taxon>
        <taxon>Actinomycetes</taxon>
        <taxon>Micromonosporales</taxon>
        <taxon>Micromonosporaceae</taxon>
        <taxon>Phytomonospora</taxon>
    </lineage>
</organism>
<dbReference type="InterPro" id="IPR036412">
    <property type="entry name" value="HAD-like_sf"/>
</dbReference>
<dbReference type="Proteomes" id="UP000548476">
    <property type="component" value="Unassembled WGS sequence"/>
</dbReference>
<keyword evidence="2" id="KW-1185">Reference proteome</keyword>
<dbReference type="PANTHER" id="PTHR10000:SF8">
    <property type="entry name" value="HAD SUPERFAMILY HYDROLASE-LIKE, TYPE 3"/>
    <property type="match status" value="1"/>
</dbReference>
<dbReference type="SUPFAM" id="SSF56784">
    <property type="entry name" value="HAD-like"/>
    <property type="match status" value="1"/>
</dbReference>
<dbReference type="PANTHER" id="PTHR10000">
    <property type="entry name" value="PHOSPHOSERINE PHOSPHATASE"/>
    <property type="match status" value="1"/>
</dbReference>
<evidence type="ECO:0000313" key="2">
    <source>
        <dbReference type="Proteomes" id="UP000548476"/>
    </source>
</evidence>
<evidence type="ECO:0000313" key="1">
    <source>
        <dbReference type="EMBL" id="MBB6038279.1"/>
    </source>
</evidence>